<dbReference type="InterPro" id="IPR038718">
    <property type="entry name" value="SNF2-like_sf"/>
</dbReference>
<dbReference type="InterPro" id="IPR014001">
    <property type="entry name" value="Helicase_ATP-bd"/>
</dbReference>
<dbReference type="Pfam" id="PF00176">
    <property type="entry name" value="SNF2-rel_dom"/>
    <property type="match status" value="1"/>
</dbReference>
<dbReference type="InterPro" id="IPR027417">
    <property type="entry name" value="P-loop_NTPase"/>
</dbReference>
<evidence type="ECO:0000259" key="1">
    <source>
        <dbReference type="PROSITE" id="PS51192"/>
    </source>
</evidence>
<dbReference type="PROSITE" id="PS51192">
    <property type="entry name" value="HELICASE_ATP_BIND_1"/>
    <property type="match status" value="1"/>
</dbReference>
<feature type="non-terminal residue" evidence="2">
    <location>
        <position position="80"/>
    </location>
</feature>
<dbReference type="Gene3D" id="3.40.50.10810">
    <property type="entry name" value="Tandem AAA-ATPase domain"/>
    <property type="match status" value="1"/>
</dbReference>
<name>A0A8S2ZHD1_9BILA</name>
<dbReference type="Proteomes" id="UP000676336">
    <property type="component" value="Unassembled WGS sequence"/>
</dbReference>
<proteinExistence type="predicted"/>
<organism evidence="2 3">
    <name type="scientific">Rotaria magnacalcarata</name>
    <dbReference type="NCBI Taxonomy" id="392030"/>
    <lineage>
        <taxon>Eukaryota</taxon>
        <taxon>Metazoa</taxon>
        <taxon>Spiralia</taxon>
        <taxon>Gnathifera</taxon>
        <taxon>Rotifera</taxon>
        <taxon>Eurotatoria</taxon>
        <taxon>Bdelloidea</taxon>
        <taxon>Philodinida</taxon>
        <taxon>Philodinidae</taxon>
        <taxon>Rotaria</taxon>
    </lineage>
</organism>
<evidence type="ECO:0000313" key="2">
    <source>
        <dbReference type="EMBL" id="CAF4613176.1"/>
    </source>
</evidence>
<dbReference type="GO" id="GO:0005524">
    <property type="term" value="F:ATP binding"/>
    <property type="evidence" value="ECO:0007669"/>
    <property type="project" value="InterPro"/>
</dbReference>
<comment type="caution">
    <text evidence="2">The sequence shown here is derived from an EMBL/GenBank/DDBJ whole genome shotgun (WGS) entry which is preliminary data.</text>
</comment>
<dbReference type="SUPFAM" id="SSF52540">
    <property type="entry name" value="P-loop containing nucleoside triphosphate hydrolases"/>
    <property type="match status" value="1"/>
</dbReference>
<accession>A0A8S2ZHD1</accession>
<protein>
    <recommendedName>
        <fullName evidence="1">Helicase ATP-binding domain-containing protein</fullName>
    </recommendedName>
</protein>
<reference evidence="2" key="1">
    <citation type="submission" date="2021-02" db="EMBL/GenBank/DDBJ databases">
        <authorList>
            <person name="Nowell W R."/>
        </authorList>
    </citation>
    <scope>NUCLEOTIDE SEQUENCE</scope>
</reference>
<feature type="non-terminal residue" evidence="2">
    <location>
        <position position="1"/>
    </location>
</feature>
<sequence length="80" mass="9554">ASEFQRWAPDVGVIQYKGLPHVRKMLAQSIRTNRFNVLLTTYEYIMRDRSILSKVPWKYLIVDEGHRMKNHHCKLTQILN</sequence>
<dbReference type="PANTHER" id="PTHR10799">
    <property type="entry name" value="SNF2/RAD54 HELICASE FAMILY"/>
    <property type="match status" value="1"/>
</dbReference>
<dbReference type="InterPro" id="IPR000330">
    <property type="entry name" value="SNF2_N"/>
</dbReference>
<gene>
    <name evidence="2" type="ORF">SMN809_LOCUS39568</name>
</gene>
<dbReference type="AlphaFoldDB" id="A0A8S2ZHD1"/>
<evidence type="ECO:0000313" key="3">
    <source>
        <dbReference type="Proteomes" id="UP000676336"/>
    </source>
</evidence>
<feature type="domain" description="Helicase ATP-binding" evidence="1">
    <location>
        <begin position="1"/>
        <end position="80"/>
    </location>
</feature>
<dbReference type="EMBL" id="CAJOBI010106639">
    <property type="protein sequence ID" value="CAF4613176.1"/>
    <property type="molecule type" value="Genomic_DNA"/>
</dbReference>